<reference evidence="4 5" key="1">
    <citation type="submission" date="2018-10" db="EMBL/GenBank/DDBJ databases">
        <title>Isolation, diversity and antifungal activity of actinobacteria from wheat.</title>
        <authorList>
            <person name="Han C."/>
        </authorList>
    </citation>
    <scope>NUCLEOTIDE SEQUENCE [LARGE SCALE GENOMIC DNA]</scope>
    <source>
        <strain evidence="4 5">NEAU-YY642</strain>
    </source>
</reference>
<dbReference type="AlphaFoldDB" id="A0A3M2L6K3"/>
<gene>
    <name evidence="4" type="ORF">EBN88_25830</name>
</gene>
<protein>
    <submittedName>
        <fullName evidence="4">DUF4350 domain-containing protein</fullName>
    </submittedName>
</protein>
<keyword evidence="5" id="KW-1185">Reference proteome</keyword>
<feature type="domain" description="DUF4350" evidence="3">
    <location>
        <begin position="56"/>
        <end position="238"/>
    </location>
</feature>
<evidence type="ECO:0000256" key="1">
    <source>
        <dbReference type="SAM" id="MobiDB-lite"/>
    </source>
</evidence>
<evidence type="ECO:0000259" key="3">
    <source>
        <dbReference type="Pfam" id="PF14258"/>
    </source>
</evidence>
<organism evidence="4 5">
    <name type="scientific">Streptomyces triticirhizae</name>
    <dbReference type="NCBI Taxonomy" id="2483353"/>
    <lineage>
        <taxon>Bacteria</taxon>
        <taxon>Bacillati</taxon>
        <taxon>Actinomycetota</taxon>
        <taxon>Actinomycetes</taxon>
        <taxon>Kitasatosporales</taxon>
        <taxon>Streptomycetaceae</taxon>
        <taxon>Streptomyces</taxon>
    </lineage>
</organism>
<feature type="transmembrane region" description="Helical" evidence="2">
    <location>
        <begin position="28"/>
        <end position="45"/>
    </location>
</feature>
<name>A0A3M2L6K3_9ACTN</name>
<dbReference type="InterPro" id="IPR025646">
    <property type="entry name" value="DUF4350"/>
</dbReference>
<sequence>MTAPEATNATGTAVSPDARHLLRRARPLAIGAVALVLAGLLLAVLNSGDSGTLDPRSTVPGGSRAVAELLADHGVTTTLAGTAAEAAQATAATGPDTTLLVARPEALTPTARATLRDAAQRAGARTVLLAPGPEATAAFAPSATVAPPVEADERAPSCDWPTAQRAGSARLGGYRYALPDGTTDAVSCYPAEGTATLVTLPADTPEGTGETVLLGSPDLLTNDHLDEAGNASLALQLLGAHPNLVWYLPTGAEAPADADRRTVSELLPDGWRWAALQLAVAAALAALWRARRLGPVLTEPLPVTVPAAETTEGRARLYHQTHATAQAADALRTATRTRLAPAVGIPPADTHSPEALPPAVAAHAGTSPTAVHALLFGPAPEDDRALVRLADELDALERRVTDHPPTTEPPTGEELST</sequence>
<keyword evidence="2" id="KW-0472">Membrane</keyword>
<dbReference type="EMBL" id="RFFJ01000218">
    <property type="protein sequence ID" value="RMI31545.1"/>
    <property type="molecule type" value="Genomic_DNA"/>
</dbReference>
<dbReference type="Pfam" id="PF14258">
    <property type="entry name" value="DUF4350"/>
    <property type="match status" value="1"/>
</dbReference>
<dbReference type="RefSeq" id="WP_122399465.1">
    <property type="nucleotide sequence ID" value="NZ_RFFJ01000218.1"/>
</dbReference>
<evidence type="ECO:0000313" key="4">
    <source>
        <dbReference type="EMBL" id="RMI31545.1"/>
    </source>
</evidence>
<accession>A0A3M2L6K3</accession>
<keyword evidence="2" id="KW-0812">Transmembrane</keyword>
<proteinExistence type="predicted"/>
<keyword evidence="2" id="KW-1133">Transmembrane helix</keyword>
<evidence type="ECO:0000256" key="2">
    <source>
        <dbReference type="SAM" id="Phobius"/>
    </source>
</evidence>
<feature type="region of interest" description="Disordered" evidence="1">
    <location>
        <begin position="395"/>
        <end position="417"/>
    </location>
</feature>
<evidence type="ECO:0000313" key="5">
    <source>
        <dbReference type="Proteomes" id="UP000278673"/>
    </source>
</evidence>
<dbReference type="Proteomes" id="UP000278673">
    <property type="component" value="Unassembled WGS sequence"/>
</dbReference>
<comment type="caution">
    <text evidence="4">The sequence shown here is derived from an EMBL/GenBank/DDBJ whole genome shotgun (WGS) entry which is preliminary data.</text>
</comment>